<evidence type="ECO:0000256" key="10">
    <source>
        <dbReference type="ARBA" id="ARBA00048138"/>
    </source>
</evidence>
<dbReference type="NCBIfam" id="TIGR01490">
    <property type="entry name" value="HAD-SF-IB-hyp1"/>
    <property type="match status" value="1"/>
</dbReference>
<name>A0A069RC87_PEPLI</name>
<dbReference type="GO" id="GO:0006564">
    <property type="term" value="P:L-serine biosynthetic process"/>
    <property type="evidence" value="ECO:0007669"/>
    <property type="project" value="UniProtKB-KW"/>
</dbReference>
<dbReference type="EMBL" id="JJMM01000020">
    <property type="protein sequence ID" value="KDR94403.1"/>
    <property type="molecule type" value="Genomic_DNA"/>
</dbReference>
<evidence type="ECO:0000256" key="11">
    <source>
        <dbReference type="ARBA" id="ARBA00048523"/>
    </source>
</evidence>
<dbReference type="GO" id="GO:0005737">
    <property type="term" value="C:cytoplasm"/>
    <property type="evidence" value="ECO:0007669"/>
    <property type="project" value="TreeGrafter"/>
</dbReference>
<keyword evidence="7 12" id="KW-0378">Hydrolase</keyword>
<dbReference type="Gene3D" id="3.40.50.1000">
    <property type="entry name" value="HAD superfamily/HAD-like"/>
    <property type="match status" value="1"/>
</dbReference>
<keyword evidence="13" id="KW-1185">Reference proteome</keyword>
<dbReference type="InterPro" id="IPR036412">
    <property type="entry name" value="HAD-like_sf"/>
</dbReference>
<comment type="similarity">
    <text evidence="3">Belongs to the HAD-like hydrolase superfamily. SerB family.</text>
</comment>
<comment type="cofactor">
    <cofactor evidence="1">
        <name>Mg(2+)</name>
        <dbReference type="ChEBI" id="CHEBI:18420"/>
    </cofactor>
</comment>
<dbReference type="PANTHER" id="PTHR43344">
    <property type="entry name" value="PHOSPHOSERINE PHOSPHATASE"/>
    <property type="match status" value="1"/>
</dbReference>
<dbReference type="InterPro" id="IPR006385">
    <property type="entry name" value="HAD_hydro_SerB1"/>
</dbReference>
<comment type="pathway">
    <text evidence="2">Amino-acid biosynthesis; L-serine biosynthesis; L-serine from 3-phospho-D-glycerate: step 3/3.</text>
</comment>
<organism evidence="12 13">
    <name type="scientific">Peptoclostridium litorale DSM 5388</name>
    <dbReference type="NCBI Taxonomy" id="1121324"/>
    <lineage>
        <taxon>Bacteria</taxon>
        <taxon>Bacillati</taxon>
        <taxon>Bacillota</taxon>
        <taxon>Clostridia</taxon>
        <taxon>Peptostreptococcales</taxon>
        <taxon>Peptoclostridiaceae</taxon>
        <taxon>Peptoclostridium</taxon>
    </lineage>
</organism>
<evidence type="ECO:0000256" key="3">
    <source>
        <dbReference type="ARBA" id="ARBA00009184"/>
    </source>
</evidence>
<dbReference type="SUPFAM" id="SSF56784">
    <property type="entry name" value="HAD-like"/>
    <property type="match status" value="1"/>
</dbReference>
<gene>
    <name evidence="12" type="ORF">CLIT_20c00480</name>
</gene>
<dbReference type="InterPro" id="IPR023214">
    <property type="entry name" value="HAD_sf"/>
</dbReference>
<evidence type="ECO:0000256" key="8">
    <source>
        <dbReference type="ARBA" id="ARBA00022842"/>
    </source>
</evidence>
<evidence type="ECO:0000256" key="1">
    <source>
        <dbReference type="ARBA" id="ARBA00001946"/>
    </source>
</evidence>
<dbReference type="STRING" id="1121324.CLIT_20c00480"/>
<reference evidence="12 13" key="1">
    <citation type="submission" date="2014-03" db="EMBL/GenBank/DDBJ databases">
        <title>Genome sequence of Clostridium litorale W6, DSM 5388.</title>
        <authorList>
            <person name="Poehlein A."/>
            <person name="Jagirdar A."/>
            <person name="Khonsari B."/>
            <person name="Chibani C.M."/>
            <person name="Gutierrez Gutierrez D.A."/>
            <person name="Davydova E."/>
            <person name="Alghaithi H.S."/>
            <person name="Nair K.P."/>
            <person name="Dhamotharan K."/>
            <person name="Chandran L."/>
            <person name="G W."/>
            <person name="Daniel R."/>
        </authorList>
    </citation>
    <scope>NUCLEOTIDE SEQUENCE [LARGE SCALE GENOMIC DNA]</scope>
    <source>
        <strain evidence="12 13">W6</strain>
    </source>
</reference>
<protein>
    <recommendedName>
        <fullName evidence="4">phosphoserine phosphatase</fullName>
        <ecNumber evidence="4">3.1.3.3</ecNumber>
    </recommendedName>
</protein>
<dbReference type="PANTHER" id="PTHR43344:SF2">
    <property type="entry name" value="PHOSPHOSERINE PHOSPHATASE"/>
    <property type="match status" value="1"/>
</dbReference>
<sequence length="244" mass="28651">MLLGNIAAFFDIDGTLHRDSLMIEHFKKLIKFEVIDEKYWYDQLKHTHEKWVKRKGEYDSYLLEAAQIYIDSLKGVKKEIIDYTSDRVINLKFDKVYRYTRAMIKWHVDMGHTVIFISGSPDFLVEKMSRMYDATDYIGTKYIFEDGVFSGKIVPMWESKDKNVAIGEFIEKYDIDLSQCYAYGDTNGDLSMLKKVKHPVAINPTHELIYKIKSEPELSEKISIIVERKDVIYNLKSDIETIEL</sequence>
<keyword evidence="9" id="KW-0718">Serine biosynthesis</keyword>
<dbReference type="Proteomes" id="UP000027946">
    <property type="component" value="Unassembled WGS sequence"/>
</dbReference>
<dbReference type="eggNOG" id="COG0560">
    <property type="taxonomic scope" value="Bacteria"/>
</dbReference>
<accession>A0A069RC87</accession>
<keyword evidence="6" id="KW-0479">Metal-binding</keyword>
<evidence type="ECO:0000256" key="2">
    <source>
        <dbReference type="ARBA" id="ARBA00005135"/>
    </source>
</evidence>
<evidence type="ECO:0000256" key="6">
    <source>
        <dbReference type="ARBA" id="ARBA00022723"/>
    </source>
</evidence>
<keyword evidence="5" id="KW-0028">Amino-acid biosynthesis</keyword>
<evidence type="ECO:0000313" key="13">
    <source>
        <dbReference type="Proteomes" id="UP000027946"/>
    </source>
</evidence>
<dbReference type="Pfam" id="PF12710">
    <property type="entry name" value="HAD"/>
    <property type="match status" value="1"/>
</dbReference>
<proteinExistence type="inferred from homology"/>
<dbReference type="NCBIfam" id="TIGR01488">
    <property type="entry name" value="HAD-SF-IB"/>
    <property type="match status" value="1"/>
</dbReference>
<dbReference type="Gene3D" id="1.20.1440.100">
    <property type="entry name" value="SG protein - dephosphorylation function"/>
    <property type="match status" value="1"/>
</dbReference>
<dbReference type="InterPro" id="IPR050582">
    <property type="entry name" value="HAD-like_SerB"/>
</dbReference>
<dbReference type="AlphaFoldDB" id="A0A069RC87"/>
<keyword evidence="8" id="KW-0460">Magnesium</keyword>
<dbReference type="GO" id="GO:0000287">
    <property type="term" value="F:magnesium ion binding"/>
    <property type="evidence" value="ECO:0007669"/>
    <property type="project" value="TreeGrafter"/>
</dbReference>
<dbReference type="EC" id="3.1.3.3" evidence="4"/>
<evidence type="ECO:0000256" key="5">
    <source>
        <dbReference type="ARBA" id="ARBA00022605"/>
    </source>
</evidence>
<evidence type="ECO:0000256" key="7">
    <source>
        <dbReference type="ARBA" id="ARBA00022801"/>
    </source>
</evidence>
<dbReference type="GO" id="GO:0036424">
    <property type="term" value="F:L-phosphoserine phosphatase activity"/>
    <property type="evidence" value="ECO:0007669"/>
    <property type="project" value="TreeGrafter"/>
</dbReference>
<comment type="catalytic activity">
    <reaction evidence="11">
        <text>O-phospho-D-serine + H2O = D-serine + phosphate</text>
        <dbReference type="Rhea" id="RHEA:24873"/>
        <dbReference type="ChEBI" id="CHEBI:15377"/>
        <dbReference type="ChEBI" id="CHEBI:35247"/>
        <dbReference type="ChEBI" id="CHEBI:43474"/>
        <dbReference type="ChEBI" id="CHEBI:58680"/>
        <dbReference type="EC" id="3.1.3.3"/>
    </reaction>
</comment>
<dbReference type="CDD" id="cd02612">
    <property type="entry name" value="HAD_PGPPase"/>
    <property type="match status" value="1"/>
</dbReference>
<comment type="caution">
    <text evidence="12">The sequence shown here is derived from an EMBL/GenBank/DDBJ whole genome shotgun (WGS) entry which is preliminary data.</text>
</comment>
<evidence type="ECO:0000256" key="9">
    <source>
        <dbReference type="ARBA" id="ARBA00023299"/>
    </source>
</evidence>
<evidence type="ECO:0000313" key="12">
    <source>
        <dbReference type="EMBL" id="KDR94403.1"/>
    </source>
</evidence>
<evidence type="ECO:0000256" key="4">
    <source>
        <dbReference type="ARBA" id="ARBA00012640"/>
    </source>
</evidence>
<comment type="catalytic activity">
    <reaction evidence="10">
        <text>O-phospho-L-serine + H2O = L-serine + phosphate</text>
        <dbReference type="Rhea" id="RHEA:21208"/>
        <dbReference type="ChEBI" id="CHEBI:15377"/>
        <dbReference type="ChEBI" id="CHEBI:33384"/>
        <dbReference type="ChEBI" id="CHEBI:43474"/>
        <dbReference type="ChEBI" id="CHEBI:57524"/>
        <dbReference type="EC" id="3.1.3.3"/>
    </reaction>
</comment>